<dbReference type="GO" id="GO:0016301">
    <property type="term" value="F:kinase activity"/>
    <property type="evidence" value="ECO:0007669"/>
    <property type="project" value="UniProtKB-KW"/>
</dbReference>
<gene>
    <name evidence="3" type="primary">rnk</name>
    <name evidence="3" type="ORF">GCM10023150_03350</name>
</gene>
<dbReference type="EMBL" id="BAABFU010000001">
    <property type="protein sequence ID" value="GAA4344190.1"/>
    <property type="molecule type" value="Genomic_DNA"/>
</dbReference>
<organism evidence="3 4">
    <name type="scientific">Kangiella taiwanensis</name>
    <dbReference type="NCBI Taxonomy" id="1079179"/>
    <lineage>
        <taxon>Bacteria</taxon>
        <taxon>Pseudomonadati</taxon>
        <taxon>Pseudomonadota</taxon>
        <taxon>Gammaproteobacteria</taxon>
        <taxon>Kangiellales</taxon>
        <taxon>Kangiellaceae</taxon>
        <taxon>Kangiella</taxon>
    </lineage>
</organism>
<dbReference type="NCBIfam" id="NF004396">
    <property type="entry name" value="PRK05753.1"/>
    <property type="match status" value="1"/>
</dbReference>
<protein>
    <submittedName>
        <fullName evidence="3">Nucleoside diphosphate kinase regulator</fullName>
    </submittedName>
</protein>
<reference evidence="4" key="1">
    <citation type="journal article" date="2019" name="Int. J. Syst. Evol. Microbiol.">
        <title>The Global Catalogue of Microorganisms (GCM) 10K type strain sequencing project: providing services to taxonomists for standard genome sequencing and annotation.</title>
        <authorList>
            <consortium name="The Broad Institute Genomics Platform"/>
            <consortium name="The Broad Institute Genome Sequencing Center for Infectious Disease"/>
            <person name="Wu L."/>
            <person name="Ma J."/>
        </authorList>
    </citation>
    <scope>NUCLEOTIDE SEQUENCE [LARGE SCALE GENOMIC DNA]</scope>
    <source>
        <strain evidence="4">JCM 17727</strain>
    </source>
</reference>
<accession>A0ABP8HTH5</accession>
<evidence type="ECO:0000313" key="3">
    <source>
        <dbReference type="EMBL" id="GAA4344190.1"/>
    </source>
</evidence>
<evidence type="ECO:0000313" key="4">
    <source>
        <dbReference type="Proteomes" id="UP001501294"/>
    </source>
</evidence>
<dbReference type="PANTHER" id="PTHR30437:SF5">
    <property type="entry name" value="REGULATOR OF NUCLEOSIDE DIPHOSPHATE KINASE"/>
    <property type="match status" value="1"/>
</dbReference>
<name>A0ABP8HTH5_9GAMM</name>
<evidence type="ECO:0000259" key="2">
    <source>
        <dbReference type="Pfam" id="PF14760"/>
    </source>
</evidence>
<sequence length="137" mass="14959">MSKTPNITLSELDVERLERLLEQVSSKDNPGIQALEMEIGRAKILSPEKMPKDVVTMNSEVKFKVSGSNEAFDLTLVYPKGVDGTGKTLSILAPVGSALIGLKEGDSIEWPKPGGGMMEVTIDQVVYQPEREGKYHV</sequence>
<proteinExistence type="predicted"/>
<dbReference type="Gene3D" id="1.10.286.20">
    <property type="match status" value="1"/>
</dbReference>
<keyword evidence="3" id="KW-0418">Kinase</keyword>
<evidence type="ECO:0000259" key="1">
    <source>
        <dbReference type="Pfam" id="PF01272"/>
    </source>
</evidence>
<dbReference type="Pfam" id="PF01272">
    <property type="entry name" value="GreA_GreB"/>
    <property type="match status" value="1"/>
</dbReference>
<dbReference type="SUPFAM" id="SSF54534">
    <property type="entry name" value="FKBP-like"/>
    <property type="match status" value="1"/>
</dbReference>
<dbReference type="Gene3D" id="3.10.50.30">
    <property type="entry name" value="Transcription elongation factor, GreA/GreB, C-terminal domain"/>
    <property type="match status" value="1"/>
</dbReference>
<dbReference type="PANTHER" id="PTHR30437">
    <property type="entry name" value="TRANSCRIPTION ELONGATION FACTOR GREA"/>
    <property type="match status" value="1"/>
</dbReference>
<comment type="caution">
    <text evidence="3">The sequence shown here is derived from an EMBL/GenBank/DDBJ whole genome shotgun (WGS) entry which is preliminary data.</text>
</comment>
<dbReference type="InterPro" id="IPR036953">
    <property type="entry name" value="GreA/GreB_C_sf"/>
</dbReference>
<keyword evidence="3" id="KW-0808">Transferase</keyword>
<feature type="domain" description="Regulator of nucleoside diphosphate kinase N-terminal" evidence="2">
    <location>
        <begin position="5"/>
        <end position="44"/>
    </location>
</feature>
<dbReference type="InterPro" id="IPR001437">
    <property type="entry name" value="Tscrpt_elong_fac_GreA/B_C"/>
</dbReference>
<dbReference type="InterPro" id="IPR029462">
    <property type="entry name" value="Rnk_N"/>
</dbReference>
<keyword evidence="4" id="KW-1185">Reference proteome</keyword>
<dbReference type="Pfam" id="PF14760">
    <property type="entry name" value="Rnk_N"/>
    <property type="match status" value="1"/>
</dbReference>
<dbReference type="Proteomes" id="UP001501294">
    <property type="component" value="Unassembled WGS sequence"/>
</dbReference>
<feature type="domain" description="Transcription elongation factor GreA/GreB C-terminal" evidence="1">
    <location>
        <begin position="51"/>
        <end position="125"/>
    </location>
</feature>
<dbReference type="InterPro" id="IPR023459">
    <property type="entry name" value="Tscrpt_elong_fac_GreA/B_fam"/>
</dbReference>
<dbReference type="RefSeq" id="WP_223577330.1">
    <property type="nucleotide sequence ID" value="NZ_BAABFU010000001.1"/>
</dbReference>